<gene>
    <name evidence="2" type="ORF">KUM34_014815</name>
</gene>
<reference evidence="2 3" key="1">
    <citation type="journal article" date="2021" name="Front. Microbiol.">
        <title>Bacterial Transformation of Aromatic Monomers in Softwood Black Liquor.</title>
        <authorList>
            <person name="Navas L.E."/>
            <person name="Dexter G."/>
            <person name="Liu J."/>
            <person name="Levy-Booth D."/>
            <person name="Cho M."/>
            <person name="Jang S.K."/>
            <person name="Mansfield S.D."/>
            <person name="Renneckar S."/>
            <person name="Mohn W.W."/>
            <person name="Eltis L.D."/>
        </authorList>
    </citation>
    <scope>NUCLEOTIDE SEQUENCE [LARGE SCALE GENOMIC DNA]</scope>
    <source>
        <strain evidence="2 3">GD02</strain>
    </source>
</reference>
<dbReference type="RefSeq" id="WP_229582058.1">
    <property type="nucleotide sequence ID" value="NZ_CP083974.1"/>
</dbReference>
<accession>A0AA46WRS1</accession>
<feature type="domain" description="HTH cro/C1-type" evidence="1">
    <location>
        <begin position="42"/>
        <end position="78"/>
    </location>
</feature>
<dbReference type="PROSITE" id="PS50943">
    <property type="entry name" value="HTH_CROC1"/>
    <property type="match status" value="1"/>
</dbReference>
<dbReference type="AlphaFoldDB" id="A0AA46WRS1"/>
<dbReference type="InterPro" id="IPR001387">
    <property type="entry name" value="Cro/C1-type_HTH"/>
</dbReference>
<dbReference type="Gene3D" id="1.10.260.40">
    <property type="entry name" value="lambda repressor-like DNA-binding domains"/>
    <property type="match status" value="1"/>
</dbReference>
<evidence type="ECO:0000259" key="1">
    <source>
        <dbReference type="PROSITE" id="PS50943"/>
    </source>
</evidence>
<dbReference type="GO" id="GO:0003677">
    <property type="term" value="F:DNA binding"/>
    <property type="evidence" value="ECO:0007669"/>
    <property type="project" value="InterPro"/>
</dbReference>
<sequence length="231" mass="26585">MTNEKEYARVTTQRISDEVRRLRGDRTTQWLADRTAELGYAISRSRISDLERGDRGGFLNVAELLILARALNTAPAMLLFPGLPGQEVELFPEVIVESRMALDWLVGDNSLLRKFAWRKGSEDRETASNPLLRAELLEEWQRNTQAIRLTKEHMRLLFELGRQLEERQRWLDDHDNANAQDLVVAAERFIRSTEQSLRVIRRQMREAGMIPPALPAGMAENYDKDPGEDAE</sequence>
<dbReference type="EMBL" id="CP083974">
    <property type="protein sequence ID" value="UZF43183.1"/>
    <property type="molecule type" value="Genomic_DNA"/>
</dbReference>
<evidence type="ECO:0000313" key="2">
    <source>
        <dbReference type="EMBL" id="UZF43183.1"/>
    </source>
</evidence>
<proteinExistence type="predicted"/>
<dbReference type="Proteomes" id="UP001162740">
    <property type="component" value="Chromosome"/>
</dbReference>
<evidence type="ECO:0000313" key="3">
    <source>
        <dbReference type="Proteomes" id="UP001162740"/>
    </source>
</evidence>
<organism evidence="2 3">
    <name type="scientific">Rhodococcus rhodochrous</name>
    <dbReference type="NCBI Taxonomy" id="1829"/>
    <lineage>
        <taxon>Bacteria</taxon>
        <taxon>Bacillati</taxon>
        <taxon>Actinomycetota</taxon>
        <taxon>Actinomycetes</taxon>
        <taxon>Mycobacteriales</taxon>
        <taxon>Nocardiaceae</taxon>
        <taxon>Rhodococcus</taxon>
    </lineage>
</organism>
<dbReference type="InterPro" id="IPR010982">
    <property type="entry name" value="Lambda_DNA-bd_dom_sf"/>
</dbReference>
<name>A0AA46WRS1_RHORH</name>
<protein>
    <recommendedName>
        <fullName evidence="1">HTH cro/C1-type domain-containing protein</fullName>
    </recommendedName>
</protein>